<feature type="transmembrane region" description="Helical" evidence="10">
    <location>
        <begin position="54"/>
        <end position="81"/>
    </location>
</feature>
<dbReference type="Proteomes" id="UP000019118">
    <property type="component" value="Unassembled WGS sequence"/>
</dbReference>
<dbReference type="InterPro" id="IPR005829">
    <property type="entry name" value="Sugar_transporter_CS"/>
</dbReference>
<feature type="transmembrane region" description="Helical" evidence="10">
    <location>
        <begin position="130"/>
        <end position="148"/>
    </location>
</feature>
<dbReference type="FunFam" id="1.20.1250.20:FF:000218">
    <property type="entry name" value="facilitated trehalose transporter Tret1"/>
    <property type="match status" value="1"/>
</dbReference>
<proteinExistence type="inferred from homology"/>
<comment type="subcellular location">
    <subcellularLocation>
        <location evidence="1">Cell membrane</location>
        <topology evidence="1">Multi-pass membrane protein</topology>
    </subcellularLocation>
</comment>
<dbReference type="Pfam" id="PF00083">
    <property type="entry name" value="Sugar_tr"/>
    <property type="match status" value="1"/>
</dbReference>
<feature type="transmembrane region" description="Helical" evidence="10">
    <location>
        <begin position="101"/>
        <end position="118"/>
    </location>
</feature>
<dbReference type="InterPro" id="IPR050549">
    <property type="entry name" value="MFS_Trehalose_Transporter"/>
</dbReference>
<dbReference type="PRINTS" id="PR00171">
    <property type="entry name" value="SUGRTRNSPORT"/>
</dbReference>
<dbReference type="EnsemblMetazoa" id="XM_019902943.1">
    <property type="protein sequence ID" value="XP_019758502.1"/>
    <property type="gene ID" value="LOC109536643"/>
</dbReference>
<keyword evidence="13" id="KW-1185">Reference proteome</keyword>
<feature type="transmembrane region" description="Helical" evidence="10">
    <location>
        <begin position="432"/>
        <end position="452"/>
    </location>
</feature>
<dbReference type="InterPro" id="IPR036259">
    <property type="entry name" value="MFS_trans_sf"/>
</dbReference>
<evidence type="ECO:0000256" key="5">
    <source>
        <dbReference type="ARBA" id="ARBA00022692"/>
    </source>
</evidence>
<evidence type="ECO:0000256" key="4">
    <source>
        <dbReference type="ARBA" id="ARBA00022597"/>
    </source>
</evidence>
<evidence type="ECO:0000313" key="13">
    <source>
        <dbReference type="Proteomes" id="UP000019118"/>
    </source>
</evidence>
<dbReference type="PANTHER" id="PTHR48021:SF47">
    <property type="entry name" value="GH17672P"/>
    <property type="match status" value="1"/>
</dbReference>
<dbReference type="InterPro" id="IPR044775">
    <property type="entry name" value="MFS_ERD6/Tret1-like"/>
</dbReference>
<sequence>MSSIDDDSIDDGKVESKNLVEVVYKPTVTASRNGHRDSILEDEKRKGNRETACWFLHWAAITADVTLFAAGIGLSWTSPVIPVLQGPDNPFGRSITTTEEAWIAAITPLGSAIGPIAAGYCADKLGRKKALLFLALPMIAGFFILAGANQIGLYYLARFLTGLGSGSAFAVAPMYVAEISQAHNRGKFGSAMGVLITLGIIYPFSIGPHLSIPIYSITCAIPLLIFLFVFTIFMPESPYYLVVQGKFDEADAALRKLRQPGSDIRLELAEIREGVEQEKQNSAGVKELFTSASGRKALYISFGLVALQQFAGINPLMAFMKTIYEAAGSTIPANTCTIITGSVQVLSNTACIFMVERMGRKKLLLISCIFCFLSMTVLGVYFCLKQKGFDVQPVFWLPILCLIIYMLVFSFGLGPLPWTVMGEIFPSNIKGVASAMSSTISFLSACLITFIFPVLSEILGMAGSFWLFAFFCFIGYFFVYFVLFETKGKSLAQIQKILQRENN</sequence>
<keyword evidence="3" id="KW-1003">Cell membrane</keyword>
<feature type="transmembrane region" description="Helical" evidence="10">
    <location>
        <begin position="363"/>
        <end position="382"/>
    </location>
</feature>
<evidence type="ECO:0000256" key="2">
    <source>
        <dbReference type="ARBA" id="ARBA00022448"/>
    </source>
</evidence>
<dbReference type="NCBIfam" id="TIGR00879">
    <property type="entry name" value="SP"/>
    <property type="match status" value="1"/>
</dbReference>
<name>A0AAR5PC87_DENPD</name>
<keyword evidence="6 10" id="KW-1133">Transmembrane helix</keyword>
<dbReference type="InterPro" id="IPR005828">
    <property type="entry name" value="MFS_sugar_transport-like"/>
</dbReference>
<evidence type="ECO:0000313" key="12">
    <source>
        <dbReference type="EnsemblMetazoa" id="XP_019758502.1"/>
    </source>
</evidence>
<dbReference type="Gene3D" id="1.20.1250.20">
    <property type="entry name" value="MFS general substrate transporter like domains"/>
    <property type="match status" value="1"/>
</dbReference>
<feature type="transmembrane region" description="Helical" evidence="10">
    <location>
        <begin position="188"/>
        <end position="206"/>
    </location>
</feature>
<reference evidence="13" key="1">
    <citation type="journal article" date="2013" name="Genome Biol.">
        <title>Draft genome of the mountain pine beetle, Dendroctonus ponderosae Hopkins, a major forest pest.</title>
        <authorList>
            <person name="Keeling C.I."/>
            <person name="Yuen M.M."/>
            <person name="Liao N.Y."/>
            <person name="Docking T.R."/>
            <person name="Chan S.K."/>
            <person name="Taylor G.A."/>
            <person name="Palmquist D.L."/>
            <person name="Jackman S.D."/>
            <person name="Nguyen A."/>
            <person name="Li M."/>
            <person name="Henderson H."/>
            <person name="Janes J.K."/>
            <person name="Zhao Y."/>
            <person name="Pandoh P."/>
            <person name="Moore R."/>
            <person name="Sperling F.A."/>
            <person name="Huber D.P."/>
            <person name="Birol I."/>
            <person name="Jones S.J."/>
            <person name="Bohlmann J."/>
        </authorList>
    </citation>
    <scope>NUCLEOTIDE SEQUENCE</scope>
</reference>
<dbReference type="InterPro" id="IPR003663">
    <property type="entry name" value="Sugar/inositol_transpt"/>
</dbReference>
<dbReference type="InterPro" id="IPR020846">
    <property type="entry name" value="MFS_dom"/>
</dbReference>
<keyword evidence="5 10" id="KW-0812">Transmembrane</keyword>
<evidence type="ECO:0000256" key="3">
    <source>
        <dbReference type="ARBA" id="ARBA00022475"/>
    </source>
</evidence>
<dbReference type="PROSITE" id="PS00217">
    <property type="entry name" value="SUGAR_TRANSPORT_2"/>
    <property type="match status" value="1"/>
</dbReference>
<evidence type="ECO:0000256" key="8">
    <source>
        <dbReference type="ARBA" id="ARBA00023180"/>
    </source>
</evidence>
<keyword evidence="4" id="KW-0762">Sugar transport</keyword>
<evidence type="ECO:0000256" key="9">
    <source>
        <dbReference type="RuleBase" id="RU003346"/>
    </source>
</evidence>
<evidence type="ECO:0000259" key="11">
    <source>
        <dbReference type="PROSITE" id="PS50850"/>
    </source>
</evidence>
<evidence type="ECO:0000256" key="10">
    <source>
        <dbReference type="SAM" id="Phobius"/>
    </source>
</evidence>
<dbReference type="CDD" id="cd17358">
    <property type="entry name" value="MFS_GLUT6_8_Class3_like"/>
    <property type="match status" value="1"/>
</dbReference>
<feature type="transmembrane region" description="Helical" evidence="10">
    <location>
        <begin position="394"/>
        <end position="420"/>
    </location>
</feature>
<keyword evidence="7 10" id="KW-0472">Membrane</keyword>
<evidence type="ECO:0000256" key="7">
    <source>
        <dbReference type="ARBA" id="ARBA00023136"/>
    </source>
</evidence>
<dbReference type="PROSITE" id="PS00216">
    <property type="entry name" value="SUGAR_TRANSPORT_1"/>
    <property type="match status" value="1"/>
</dbReference>
<feature type="transmembrane region" description="Helical" evidence="10">
    <location>
        <begin position="154"/>
        <end position="176"/>
    </location>
</feature>
<keyword evidence="2 9" id="KW-0813">Transport</keyword>
<protein>
    <recommendedName>
        <fullName evidence="11">Major facilitator superfamily (MFS) profile domain-containing protein</fullName>
    </recommendedName>
</protein>
<feature type="transmembrane region" description="Helical" evidence="10">
    <location>
        <begin position="212"/>
        <end position="233"/>
    </location>
</feature>
<dbReference type="AlphaFoldDB" id="A0AAR5PC87"/>
<feature type="domain" description="Major facilitator superfamily (MFS) profile" evidence="11">
    <location>
        <begin position="59"/>
        <end position="487"/>
    </location>
</feature>
<evidence type="ECO:0000256" key="6">
    <source>
        <dbReference type="ARBA" id="ARBA00022989"/>
    </source>
</evidence>
<comment type="similarity">
    <text evidence="9">Belongs to the major facilitator superfamily. Sugar transporter (TC 2.A.1.1) family.</text>
</comment>
<dbReference type="PROSITE" id="PS50850">
    <property type="entry name" value="MFS"/>
    <property type="match status" value="1"/>
</dbReference>
<keyword evidence="8" id="KW-0325">Glycoprotein</keyword>
<dbReference type="GO" id="GO:0005886">
    <property type="term" value="C:plasma membrane"/>
    <property type="evidence" value="ECO:0007669"/>
    <property type="project" value="UniProtKB-SubCell"/>
</dbReference>
<organism evidence="12 13">
    <name type="scientific">Dendroctonus ponderosae</name>
    <name type="common">Mountain pine beetle</name>
    <dbReference type="NCBI Taxonomy" id="77166"/>
    <lineage>
        <taxon>Eukaryota</taxon>
        <taxon>Metazoa</taxon>
        <taxon>Ecdysozoa</taxon>
        <taxon>Arthropoda</taxon>
        <taxon>Hexapoda</taxon>
        <taxon>Insecta</taxon>
        <taxon>Pterygota</taxon>
        <taxon>Neoptera</taxon>
        <taxon>Endopterygota</taxon>
        <taxon>Coleoptera</taxon>
        <taxon>Polyphaga</taxon>
        <taxon>Cucujiformia</taxon>
        <taxon>Curculionidae</taxon>
        <taxon>Scolytinae</taxon>
        <taxon>Dendroctonus</taxon>
    </lineage>
</organism>
<accession>A0AAR5PC87</accession>
<dbReference type="GO" id="GO:0051119">
    <property type="term" value="F:sugar transmembrane transporter activity"/>
    <property type="evidence" value="ECO:0007669"/>
    <property type="project" value="InterPro"/>
</dbReference>
<dbReference type="SUPFAM" id="SSF103473">
    <property type="entry name" value="MFS general substrate transporter"/>
    <property type="match status" value="1"/>
</dbReference>
<feature type="transmembrane region" description="Helical" evidence="10">
    <location>
        <begin position="458"/>
        <end position="483"/>
    </location>
</feature>
<reference evidence="12" key="2">
    <citation type="submission" date="2024-08" db="UniProtKB">
        <authorList>
            <consortium name="EnsemblMetazoa"/>
        </authorList>
    </citation>
    <scope>IDENTIFICATION</scope>
</reference>
<dbReference type="PANTHER" id="PTHR48021">
    <property type="match status" value="1"/>
</dbReference>
<evidence type="ECO:0000256" key="1">
    <source>
        <dbReference type="ARBA" id="ARBA00004651"/>
    </source>
</evidence>